<dbReference type="EMBL" id="CAJVPS010009839">
    <property type="protein sequence ID" value="CAG8653544.1"/>
    <property type="molecule type" value="Genomic_DNA"/>
</dbReference>
<evidence type="ECO:0000256" key="2">
    <source>
        <dbReference type="ARBA" id="ARBA00006020"/>
    </source>
</evidence>
<evidence type="ECO:0000256" key="5">
    <source>
        <dbReference type="ARBA" id="ARBA00023186"/>
    </source>
</evidence>
<evidence type="ECO:0000313" key="7">
    <source>
        <dbReference type="EMBL" id="CAG8653544.1"/>
    </source>
</evidence>
<dbReference type="AlphaFoldDB" id="A0A9N9DWF7"/>
<accession>A0A9N9DWF7</accession>
<comment type="subcellular location">
    <subcellularLocation>
        <location evidence="1 6">Mitochondrion matrix</location>
    </subcellularLocation>
</comment>
<protein>
    <recommendedName>
        <fullName evidence="6">Succinate dehydrogenase assembly factor 3</fullName>
        <shortName evidence="6">SDH assembly factor 3</shortName>
        <shortName evidence="6">SDHAF3</shortName>
    </recommendedName>
</protein>
<proteinExistence type="inferred from homology"/>
<dbReference type="GO" id="GO:0006105">
    <property type="term" value="P:succinate metabolic process"/>
    <property type="evidence" value="ECO:0007669"/>
    <property type="project" value="TreeGrafter"/>
</dbReference>
<dbReference type="InterPro" id="IPR008381">
    <property type="entry name" value="SDHAF3/Sdh7"/>
</dbReference>
<sequence length="136" mass="15551">MSAAKPFLNPNKSLPSPLTLYRQILRTHRHLPAAHRALGDAYVKAEFKRHKDIDNPVHIVGFIGQWQVYLEDLKEQVCGQKKDKIDRIIPKIGKKLDSDSLEKFNEQQIGQLYELMNEAKNIGVQSNDDTSQKTSI</sequence>
<evidence type="ECO:0000256" key="6">
    <source>
        <dbReference type="RuleBase" id="RU368039"/>
    </source>
</evidence>
<dbReference type="PANTHER" id="PTHR13137:SF6">
    <property type="entry name" value="SUCCINATE DEHYDROGENASE ASSEMBLY FACTOR 3, MITOCHONDRIAL"/>
    <property type="match status" value="1"/>
</dbReference>
<keyword evidence="8" id="KW-1185">Reference proteome</keyword>
<evidence type="ECO:0000313" key="8">
    <source>
        <dbReference type="Proteomes" id="UP000789508"/>
    </source>
</evidence>
<dbReference type="GO" id="GO:0005759">
    <property type="term" value="C:mitochondrial matrix"/>
    <property type="evidence" value="ECO:0007669"/>
    <property type="project" value="UniProtKB-SubCell"/>
</dbReference>
<evidence type="ECO:0000256" key="1">
    <source>
        <dbReference type="ARBA" id="ARBA00004305"/>
    </source>
</evidence>
<keyword evidence="3" id="KW-0809">Transit peptide</keyword>
<evidence type="ECO:0000256" key="4">
    <source>
        <dbReference type="ARBA" id="ARBA00023128"/>
    </source>
</evidence>
<dbReference type="PANTHER" id="PTHR13137">
    <property type="entry name" value="DC11 ACN9 HOMOLOG"/>
    <property type="match status" value="1"/>
</dbReference>
<dbReference type="GO" id="GO:0034553">
    <property type="term" value="P:mitochondrial respiratory chain complex II assembly"/>
    <property type="evidence" value="ECO:0007669"/>
    <property type="project" value="UniProtKB-UniRule"/>
</dbReference>
<comment type="caution">
    <text evidence="7">The sequence shown here is derived from an EMBL/GenBank/DDBJ whole genome shotgun (WGS) entry which is preliminary data.</text>
</comment>
<dbReference type="OrthoDB" id="278329at2759"/>
<organism evidence="7 8">
    <name type="scientific">Ambispora leptoticha</name>
    <dbReference type="NCBI Taxonomy" id="144679"/>
    <lineage>
        <taxon>Eukaryota</taxon>
        <taxon>Fungi</taxon>
        <taxon>Fungi incertae sedis</taxon>
        <taxon>Mucoromycota</taxon>
        <taxon>Glomeromycotina</taxon>
        <taxon>Glomeromycetes</taxon>
        <taxon>Archaeosporales</taxon>
        <taxon>Ambisporaceae</taxon>
        <taxon>Ambispora</taxon>
    </lineage>
</organism>
<dbReference type="Proteomes" id="UP000789508">
    <property type="component" value="Unassembled WGS sequence"/>
</dbReference>
<reference evidence="7" key="1">
    <citation type="submission" date="2021-06" db="EMBL/GenBank/DDBJ databases">
        <authorList>
            <person name="Kallberg Y."/>
            <person name="Tangrot J."/>
            <person name="Rosling A."/>
        </authorList>
    </citation>
    <scope>NUCLEOTIDE SEQUENCE</scope>
    <source>
        <strain evidence="7">FL130A</strain>
    </source>
</reference>
<gene>
    <name evidence="7" type="ORF">ALEPTO_LOCUS10095</name>
</gene>
<comment type="subunit">
    <text evidence="6">Interacts with the iron-sulfur protein subunit within the SDH catalytic dimer.</text>
</comment>
<keyword evidence="4 6" id="KW-0496">Mitochondrion</keyword>
<dbReference type="CDD" id="cd20270">
    <property type="entry name" value="Complex1_LYR_SDHAF3_LYRM10"/>
    <property type="match status" value="1"/>
</dbReference>
<comment type="similarity">
    <text evidence="2 6">Belongs to the complex I LYR family. SDHAF3 subfamily.</text>
</comment>
<comment type="function">
    <text evidence="6">Plays an essential role in the assembly of succinate dehydrogenase (SDH), an enzyme complex (also referred to as respiratory complex II) that is a component of both the tricarboxylic acid (TCA) cycle and the mitochondrial electron transport chain, and which couples the oxidation of succinate to fumarate with the reduction of ubiquinone (coenzyme Q) to ubiquinol. Promotes maturation of the iron-sulfur protein subunit of the SDH catalytic dimer, protecting it from the deleterious effects of oxidants. May act together with SDHAF1.</text>
</comment>
<dbReference type="GO" id="GO:0005758">
    <property type="term" value="C:mitochondrial intermembrane space"/>
    <property type="evidence" value="ECO:0007669"/>
    <property type="project" value="TreeGrafter"/>
</dbReference>
<dbReference type="Pfam" id="PF13233">
    <property type="entry name" value="Complex1_LYR_2"/>
    <property type="match status" value="1"/>
</dbReference>
<keyword evidence="5 6" id="KW-0143">Chaperone</keyword>
<evidence type="ECO:0000256" key="3">
    <source>
        <dbReference type="ARBA" id="ARBA00022946"/>
    </source>
</evidence>
<name>A0A9N9DWF7_9GLOM</name>